<accession>X1UPV7</accession>
<sequence>PIVMLVIWFVAFGCTVTTPSPAEPTRLVNVVELEQEYKLFIIRYEFAVQDLELQQKQQGDIMEMITKLASGSVADLPGLLQLLLTGGFFGAVTDNIRKRTVIAALKRK</sequence>
<protein>
    <submittedName>
        <fullName evidence="1">Uncharacterized protein</fullName>
    </submittedName>
</protein>
<evidence type="ECO:0000313" key="1">
    <source>
        <dbReference type="EMBL" id="GAI94399.1"/>
    </source>
</evidence>
<reference evidence="1" key="1">
    <citation type="journal article" date="2014" name="Front. Microbiol.">
        <title>High frequency of phylogenetically diverse reductive dehalogenase-homologous genes in deep subseafloor sedimentary metagenomes.</title>
        <authorList>
            <person name="Kawai M."/>
            <person name="Futagami T."/>
            <person name="Toyoda A."/>
            <person name="Takaki Y."/>
            <person name="Nishi S."/>
            <person name="Hori S."/>
            <person name="Arai W."/>
            <person name="Tsubouchi T."/>
            <person name="Morono Y."/>
            <person name="Uchiyama I."/>
            <person name="Ito T."/>
            <person name="Fujiyama A."/>
            <person name="Inagaki F."/>
            <person name="Takami H."/>
        </authorList>
    </citation>
    <scope>NUCLEOTIDE SEQUENCE</scope>
    <source>
        <strain evidence="1">Expedition CK06-06</strain>
    </source>
</reference>
<proteinExistence type="predicted"/>
<feature type="non-terminal residue" evidence="1">
    <location>
        <position position="1"/>
    </location>
</feature>
<organism evidence="1">
    <name type="scientific">marine sediment metagenome</name>
    <dbReference type="NCBI Taxonomy" id="412755"/>
    <lineage>
        <taxon>unclassified sequences</taxon>
        <taxon>metagenomes</taxon>
        <taxon>ecological metagenomes</taxon>
    </lineage>
</organism>
<name>X1UPV7_9ZZZZ</name>
<gene>
    <name evidence="1" type="ORF">S12H4_40602</name>
</gene>
<dbReference type="AlphaFoldDB" id="X1UPV7"/>
<comment type="caution">
    <text evidence="1">The sequence shown here is derived from an EMBL/GenBank/DDBJ whole genome shotgun (WGS) entry which is preliminary data.</text>
</comment>
<dbReference type="EMBL" id="BARW01024657">
    <property type="protein sequence ID" value="GAI94399.1"/>
    <property type="molecule type" value="Genomic_DNA"/>
</dbReference>